<evidence type="ECO:0000313" key="2">
    <source>
        <dbReference type="EMBL" id="MFC0525558.1"/>
    </source>
</evidence>
<dbReference type="Pfam" id="PF02698">
    <property type="entry name" value="DUF218"/>
    <property type="match status" value="1"/>
</dbReference>
<sequence length="193" mass="21691">MKKIFILLFLTIFIYVAYTGYSMWNFSKPYPPEKTDAAIVLGAAAYYDDPSPVFEERIKHGIKLYEDGYVDSLIFTGGKGDGAAYAEAEVAQRYAIENGVPAEDIYIETASKITEQNLENAKGIGTDDTFNEYTIVSDPFHTKRAVAMARELEMDAIASPTETSAYQSLETKLPFFIREWAFYVGYQASALFR</sequence>
<evidence type="ECO:0000313" key="3">
    <source>
        <dbReference type="Proteomes" id="UP001589836"/>
    </source>
</evidence>
<dbReference type="PANTHER" id="PTHR30336:SF20">
    <property type="entry name" value="DUF218 DOMAIN-CONTAINING PROTEIN"/>
    <property type="match status" value="1"/>
</dbReference>
<name>A0ABV6LTH8_9BACI</name>
<protein>
    <submittedName>
        <fullName evidence="2">YdcF family protein</fullName>
    </submittedName>
</protein>
<evidence type="ECO:0000259" key="1">
    <source>
        <dbReference type="Pfam" id="PF02698"/>
    </source>
</evidence>
<proteinExistence type="predicted"/>
<organism evidence="2 3">
    <name type="scientific">Pontibacillus salicampi</name>
    <dbReference type="NCBI Taxonomy" id="1449801"/>
    <lineage>
        <taxon>Bacteria</taxon>
        <taxon>Bacillati</taxon>
        <taxon>Bacillota</taxon>
        <taxon>Bacilli</taxon>
        <taxon>Bacillales</taxon>
        <taxon>Bacillaceae</taxon>
        <taxon>Pontibacillus</taxon>
    </lineage>
</organism>
<accession>A0ABV6LTH8</accession>
<reference evidence="2 3" key="1">
    <citation type="submission" date="2024-09" db="EMBL/GenBank/DDBJ databases">
        <authorList>
            <person name="Sun Q."/>
            <person name="Mori K."/>
        </authorList>
    </citation>
    <scope>NUCLEOTIDE SEQUENCE [LARGE SCALE GENOMIC DNA]</scope>
    <source>
        <strain evidence="2 3">NCAIM B.02529</strain>
    </source>
</reference>
<dbReference type="InterPro" id="IPR051599">
    <property type="entry name" value="Cell_Envelope_Assoc"/>
</dbReference>
<feature type="domain" description="DUF218" evidence="1">
    <location>
        <begin position="36"/>
        <end position="181"/>
    </location>
</feature>
<dbReference type="RefSeq" id="WP_377351130.1">
    <property type="nucleotide sequence ID" value="NZ_JBHLTP010000013.1"/>
</dbReference>
<keyword evidence="3" id="KW-1185">Reference proteome</keyword>
<dbReference type="InterPro" id="IPR003848">
    <property type="entry name" value="DUF218"/>
</dbReference>
<dbReference type="Gene3D" id="3.40.50.620">
    <property type="entry name" value="HUPs"/>
    <property type="match status" value="1"/>
</dbReference>
<dbReference type="Proteomes" id="UP001589836">
    <property type="component" value="Unassembled WGS sequence"/>
</dbReference>
<dbReference type="EMBL" id="JBHLTP010000013">
    <property type="protein sequence ID" value="MFC0525558.1"/>
    <property type="molecule type" value="Genomic_DNA"/>
</dbReference>
<dbReference type="CDD" id="cd06259">
    <property type="entry name" value="YdcF-like"/>
    <property type="match status" value="1"/>
</dbReference>
<gene>
    <name evidence="2" type="ORF">ACFFGV_18395</name>
</gene>
<dbReference type="PANTHER" id="PTHR30336">
    <property type="entry name" value="INNER MEMBRANE PROTEIN, PROBABLE PERMEASE"/>
    <property type="match status" value="1"/>
</dbReference>
<comment type="caution">
    <text evidence="2">The sequence shown here is derived from an EMBL/GenBank/DDBJ whole genome shotgun (WGS) entry which is preliminary data.</text>
</comment>
<dbReference type="InterPro" id="IPR014729">
    <property type="entry name" value="Rossmann-like_a/b/a_fold"/>
</dbReference>